<evidence type="ECO:0000256" key="10">
    <source>
        <dbReference type="SAM" id="Phobius"/>
    </source>
</evidence>
<dbReference type="Proteomes" id="UP001253545">
    <property type="component" value="Unassembled WGS sequence"/>
</dbReference>
<evidence type="ECO:0000256" key="2">
    <source>
        <dbReference type="ARBA" id="ARBA00009984"/>
    </source>
</evidence>
<evidence type="ECO:0000256" key="3">
    <source>
        <dbReference type="ARBA" id="ARBA00020042"/>
    </source>
</evidence>
<dbReference type="EMBL" id="JAVRHX010000002">
    <property type="protein sequence ID" value="MDT0595203.1"/>
    <property type="molecule type" value="Genomic_DNA"/>
</dbReference>
<evidence type="ECO:0000256" key="4">
    <source>
        <dbReference type="ARBA" id="ARBA00022475"/>
    </source>
</evidence>
<dbReference type="PROSITE" id="PS00409">
    <property type="entry name" value="PROKAR_NTER_METHYL"/>
    <property type="match status" value="1"/>
</dbReference>
<protein>
    <recommendedName>
        <fullName evidence="3">Type II secretion system core protein G</fullName>
    </recommendedName>
</protein>
<dbReference type="PANTHER" id="PTHR30093:SF44">
    <property type="entry name" value="TYPE II SECRETION SYSTEM CORE PROTEIN G"/>
    <property type="match status" value="1"/>
</dbReference>
<keyword evidence="5" id="KW-0488">Methylation</keyword>
<dbReference type="InterPro" id="IPR000983">
    <property type="entry name" value="Bac_GSPG_pilin"/>
</dbReference>
<comment type="subcellular location">
    <subcellularLocation>
        <location evidence="1">Cell inner membrane</location>
        <topology evidence="1">Single-pass membrane protein</topology>
    </subcellularLocation>
</comment>
<evidence type="ECO:0000256" key="8">
    <source>
        <dbReference type="ARBA" id="ARBA00022989"/>
    </source>
</evidence>
<dbReference type="RefSeq" id="WP_311368717.1">
    <property type="nucleotide sequence ID" value="NZ_JAVRHX010000002.1"/>
</dbReference>
<dbReference type="InterPro" id="IPR045584">
    <property type="entry name" value="Pilin-like"/>
</dbReference>
<accession>A0ABU2ZRD8</accession>
<keyword evidence="13" id="KW-1185">Reference proteome</keyword>
<dbReference type="NCBIfam" id="TIGR02532">
    <property type="entry name" value="IV_pilin_GFxxxE"/>
    <property type="match status" value="1"/>
</dbReference>
<keyword evidence="4" id="KW-1003">Cell membrane</keyword>
<feature type="domain" description="Type II secretion system protein GspG C-terminal" evidence="11">
    <location>
        <begin position="39"/>
        <end position="144"/>
    </location>
</feature>
<dbReference type="NCBIfam" id="TIGR01710">
    <property type="entry name" value="typeII_sec_gspG"/>
    <property type="match status" value="1"/>
</dbReference>
<dbReference type="Gene3D" id="3.30.700.10">
    <property type="entry name" value="Glycoprotein, Type 4 Pilin"/>
    <property type="match status" value="1"/>
</dbReference>
<dbReference type="PANTHER" id="PTHR30093">
    <property type="entry name" value="GENERAL SECRETION PATHWAY PROTEIN G"/>
    <property type="match status" value="1"/>
</dbReference>
<evidence type="ECO:0000256" key="7">
    <source>
        <dbReference type="ARBA" id="ARBA00022692"/>
    </source>
</evidence>
<evidence type="ECO:0000313" key="12">
    <source>
        <dbReference type="EMBL" id="MDT0595203.1"/>
    </source>
</evidence>
<evidence type="ECO:0000256" key="9">
    <source>
        <dbReference type="ARBA" id="ARBA00023136"/>
    </source>
</evidence>
<evidence type="ECO:0000256" key="1">
    <source>
        <dbReference type="ARBA" id="ARBA00004377"/>
    </source>
</evidence>
<evidence type="ECO:0000313" key="13">
    <source>
        <dbReference type="Proteomes" id="UP001253545"/>
    </source>
</evidence>
<name>A0ABU2ZRD8_9ALTE</name>
<comment type="caution">
    <text evidence="12">The sequence shown here is derived from an EMBL/GenBank/DDBJ whole genome shotgun (WGS) entry which is preliminary data.</text>
</comment>
<comment type="similarity">
    <text evidence="2">Belongs to the GSP G family.</text>
</comment>
<keyword evidence="9 10" id="KW-0472">Membrane</keyword>
<keyword evidence="6" id="KW-0997">Cell inner membrane</keyword>
<gene>
    <name evidence="12" type="primary">gspG</name>
    <name evidence="12" type="ORF">RM552_10135</name>
</gene>
<evidence type="ECO:0000259" key="11">
    <source>
        <dbReference type="Pfam" id="PF08334"/>
    </source>
</evidence>
<reference evidence="12 13" key="1">
    <citation type="submission" date="2023-09" db="EMBL/GenBank/DDBJ databases">
        <authorList>
            <person name="Rey-Velasco X."/>
        </authorList>
    </citation>
    <scope>NUCLEOTIDE SEQUENCE [LARGE SCALE GENOMIC DNA]</scope>
    <source>
        <strain evidence="12 13">P117</strain>
    </source>
</reference>
<dbReference type="Pfam" id="PF08334">
    <property type="entry name" value="T2SSG"/>
    <property type="match status" value="1"/>
</dbReference>
<dbReference type="SUPFAM" id="SSF54523">
    <property type="entry name" value="Pili subunits"/>
    <property type="match status" value="1"/>
</dbReference>
<dbReference type="Pfam" id="PF07963">
    <property type="entry name" value="N_methyl"/>
    <property type="match status" value="1"/>
</dbReference>
<evidence type="ECO:0000256" key="5">
    <source>
        <dbReference type="ARBA" id="ARBA00022481"/>
    </source>
</evidence>
<feature type="transmembrane region" description="Helical" evidence="10">
    <location>
        <begin position="21"/>
        <end position="40"/>
    </location>
</feature>
<dbReference type="PRINTS" id="PR00813">
    <property type="entry name" value="BCTERIALGSPG"/>
</dbReference>
<dbReference type="InterPro" id="IPR012902">
    <property type="entry name" value="N_methyl_site"/>
</dbReference>
<proteinExistence type="inferred from homology"/>
<dbReference type="InterPro" id="IPR010054">
    <property type="entry name" value="Type2_sec_GspG"/>
</dbReference>
<keyword evidence="8 10" id="KW-1133">Transmembrane helix</keyword>
<sequence length="150" mass="16620">MNVYAQGKQTKSQKGFTLIEIMVVLFIIGLMAAVVAPALFDNTEEARLKKAAIDIQQLEGALQRYNLRTNAFPTTEQGLEALVSAPTTGDIPRSYPEGGFITRLPKDPWDNDYVLLYPGEVGRYDLYSLGPDGQEGTDDDIGTWNLNDYL</sequence>
<dbReference type="InterPro" id="IPR013545">
    <property type="entry name" value="T2SS_protein-GspG_C"/>
</dbReference>
<organism evidence="12 13">
    <name type="scientific">Glaciecola petra</name>
    <dbReference type="NCBI Taxonomy" id="3075602"/>
    <lineage>
        <taxon>Bacteria</taxon>
        <taxon>Pseudomonadati</taxon>
        <taxon>Pseudomonadota</taxon>
        <taxon>Gammaproteobacteria</taxon>
        <taxon>Alteromonadales</taxon>
        <taxon>Alteromonadaceae</taxon>
        <taxon>Glaciecola</taxon>
    </lineage>
</organism>
<evidence type="ECO:0000256" key="6">
    <source>
        <dbReference type="ARBA" id="ARBA00022519"/>
    </source>
</evidence>
<keyword evidence="7 10" id="KW-0812">Transmembrane</keyword>